<comment type="caution">
    <text evidence="1">The sequence shown here is derived from an EMBL/GenBank/DDBJ whole genome shotgun (WGS) entry which is preliminary data.</text>
</comment>
<sequence length="152" mass="17562">MKHVWSILCQTSIRDQDTNRTSIINAMDSIGFIVDRKKLETKKFIPANLEIVSLWDNSRKQIKEFLIKVELMNPSKKVLISSELPVLKPTDESAPNEMRSVTTRMAINLLPVTITGQYYFQVSQKLHDEARFSVVAKLPLEVKIKFKEENKK</sequence>
<protein>
    <submittedName>
        <fullName evidence="1">Uncharacterized protein</fullName>
    </submittedName>
</protein>
<evidence type="ECO:0000313" key="2">
    <source>
        <dbReference type="Proteomes" id="UP000034137"/>
    </source>
</evidence>
<organism evidence="1 2">
    <name type="scientific">Candidatus Falkowbacteria bacterium GW2011_GWF2_39_8</name>
    <dbReference type="NCBI Taxonomy" id="1618642"/>
    <lineage>
        <taxon>Bacteria</taxon>
        <taxon>Candidatus Falkowiibacteriota</taxon>
    </lineage>
</organism>
<dbReference type="EMBL" id="LBXO01000003">
    <property type="protein sequence ID" value="KKR33785.1"/>
    <property type="molecule type" value="Genomic_DNA"/>
</dbReference>
<dbReference type="AlphaFoldDB" id="A0A0G0SGE9"/>
<reference evidence="1 2" key="1">
    <citation type="journal article" date="2015" name="Nature">
        <title>rRNA introns, odd ribosomes, and small enigmatic genomes across a large radiation of phyla.</title>
        <authorList>
            <person name="Brown C.T."/>
            <person name="Hug L.A."/>
            <person name="Thomas B.C."/>
            <person name="Sharon I."/>
            <person name="Castelle C.J."/>
            <person name="Singh A."/>
            <person name="Wilkins M.J."/>
            <person name="Williams K.H."/>
            <person name="Banfield J.F."/>
        </authorList>
    </citation>
    <scope>NUCLEOTIDE SEQUENCE [LARGE SCALE GENOMIC DNA]</scope>
</reference>
<name>A0A0G0SGE9_9BACT</name>
<accession>A0A0G0SGE9</accession>
<gene>
    <name evidence="1" type="ORF">UT64_C0003G0006</name>
</gene>
<dbReference type="Proteomes" id="UP000034137">
    <property type="component" value="Unassembled WGS sequence"/>
</dbReference>
<evidence type="ECO:0000313" key="1">
    <source>
        <dbReference type="EMBL" id="KKR33785.1"/>
    </source>
</evidence>
<proteinExistence type="predicted"/>